<reference evidence="1 2" key="1">
    <citation type="submission" date="2017-07" db="EMBL/GenBank/DDBJ databases">
        <title>Phenotypical and genomic characterization of a clinical isolate of Shewanella bicestrii sp. nov. producing an extended-spectrum beta-lactamase and a new oxacillinase variant.</title>
        <authorList>
            <person name="Jousset A.B."/>
            <person name="Bonnin R.A."/>
            <person name="Girlich D."/>
            <person name="Dabos L."/>
            <person name="Potron A."/>
            <person name="Dortet L."/>
            <person name="Glaser P."/>
            <person name="Naas T."/>
        </authorList>
    </citation>
    <scope>NUCLEOTIDE SEQUENCE [LARGE SCALE GENOMIC DNA]</scope>
    <source>
        <strain evidence="1 2">JAB-1</strain>
    </source>
</reference>
<dbReference type="KEGG" id="sbj:CF168_08070"/>
<organism evidence="1 2">
    <name type="scientific">Shewanella bicestrii</name>
    <dbReference type="NCBI Taxonomy" id="2018305"/>
    <lineage>
        <taxon>Bacteria</taxon>
        <taxon>Pseudomonadati</taxon>
        <taxon>Pseudomonadota</taxon>
        <taxon>Gammaproteobacteria</taxon>
        <taxon>Alteromonadales</taxon>
        <taxon>Shewanellaceae</taxon>
        <taxon>Shewanella</taxon>
    </lineage>
</organism>
<dbReference type="SFLD" id="SFLDS00003">
    <property type="entry name" value="Haloacid_Dehalogenase"/>
    <property type="match status" value="1"/>
</dbReference>
<dbReference type="SUPFAM" id="SSF56784">
    <property type="entry name" value="HAD-like"/>
    <property type="match status" value="1"/>
</dbReference>
<keyword evidence="2" id="KW-1185">Reference proteome</keyword>
<dbReference type="SFLD" id="SFLDG01135">
    <property type="entry name" value="C1.5.6:_HAD__Beta-PGM__Phospha"/>
    <property type="match status" value="1"/>
</dbReference>
<dbReference type="PANTHER" id="PTHR43434:SF24">
    <property type="entry name" value="HYDROLASE-RELATED"/>
    <property type="match status" value="1"/>
</dbReference>
<dbReference type="NCBIfam" id="TIGR01549">
    <property type="entry name" value="HAD-SF-IA-v1"/>
    <property type="match status" value="1"/>
</dbReference>
<evidence type="ECO:0000313" key="1">
    <source>
        <dbReference type="EMBL" id="ASK68842.1"/>
    </source>
</evidence>
<dbReference type="InterPro" id="IPR050155">
    <property type="entry name" value="HAD-like_hydrolase_sf"/>
</dbReference>
<keyword evidence="1" id="KW-0378">Hydrolase</keyword>
<dbReference type="EMBL" id="CP022358">
    <property type="protein sequence ID" value="ASK68842.1"/>
    <property type="molecule type" value="Genomic_DNA"/>
</dbReference>
<dbReference type="RefSeq" id="WP_089067545.1">
    <property type="nucleotide sequence ID" value="NZ_CP022358.1"/>
</dbReference>
<dbReference type="InterPro" id="IPR023214">
    <property type="entry name" value="HAD_sf"/>
</dbReference>
<evidence type="ECO:0000313" key="2">
    <source>
        <dbReference type="Proteomes" id="UP000198367"/>
    </source>
</evidence>
<name>A0A220ULT3_9GAMM</name>
<dbReference type="NCBIfam" id="TIGR01509">
    <property type="entry name" value="HAD-SF-IA-v3"/>
    <property type="match status" value="1"/>
</dbReference>
<protein>
    <submittedName>
        <fullName evidence="1">HAD family hydrolase</fullName>
    </submittedName>
</protein>
<dbReference type="AlphaFoldDB" id="A0A220ULT3"/>
<dbReference type="GO" id="GO:0006281">
    <property type="term" value="P:DNA repair"/>
    <property type="evidence" value="ECO:0007669"/>
    <property type="project" value="TreeGrafter"/>
</dbReference>
<dbReference type="InterPro" id="IPR006439">
    <property type="entry name" value="HAD-SF_hydro_IA"/>
</dbReference>
<dbReference type="Pfam" id="PF13419">
    <property type="entry name" value="HAD_2"/>
    <property type="match status" value="1"/>
</dbReference>
<dbReference type="GO" id="GO:0005829">
    <property type="term" value="C:cytosol"/>
    <property type="evidence" value="ECO:0007669"/>
    <property type="project" value="TreeGrafter"/>
</dbReference>
<dbReference type="SFLD" id="SFLDG01129">
    <property type="entry name" value="C1.5:_HAD__Beta-PGM__Phosphata"/>
    <property type="match status" value="1"/>
</dbReference>
<dbReference type="Gene3D" id="1.10.150.240">
    <property type="entry name" value="Putative phosphatase, domain 2"/>
    <property type="match status" value="1"/>
</dbReference>
<dbReference type="PANTHER" id="PTHR43434">
    <property type="entry name" value="PHOSPHOGLYCOLATE PHOSPHATASE"/>
    <property type="match status" value="1"/>
</dbReference>
<accession>A0A220ULT3</accession>
<dbReference type="Gene3D" id="3.40.50.1000">
    <property type="entry name" value="HAD superfamily/HAD-like"/>
    <property type="match status" value="1"/>
</dbReference>
<dbReference type="InterPro" id="IPR023198">
    <property type="entry name" value="PGP-like_dom2"/>
</dbReference>
<dbReference type="GO" id="GO:0008967">
    <property type="term" value="F:phosphoglycolate phosphatase activity"/>
    <property type="evidence" value="ECO:0007669"/>
    <property type="project" value="TreeGrafter"/>
</dbReference>
<dbReference type="InterPro" id="IPR036412">
    <property type="entry name" value="HAD-like_sf"/>
</dbReference>
<sequence length="248" mass="26687">MKVSVSHSTQRKYDLVIFDWDGTLMDSIGKIIVCIENMARALTLPVPAEADIRNVIGLSMTQALQVLFPEGLTSVPTRNGSASSGAQAGVTQALVGTDDCYIKMRAEFKTQYLHLDTTPTPIFNQAPQLLESLSTAGYQLAVATGKARAGLVRVWEQSGLGHYFIASRCADEAQSKPHPEMILSLLQELGVPPERALMVGDSLLDLTMAANAGIDGVGVTYGAHSREMLQQANPIALIDSPEKLLLHL</sequence>
<dbReference type="InterPro" id="IPR041492">
    <property type="entry name" value="HAD_2"/>
</dbReference>
<gene>
    <name evidence="1" type="ORF">CF168_08070</name>
</gene>
<proteinExistence type="predicted"/>
<dbReference type="Proteomes" id="UP000198367">
    <property type="component" value="Chromosome"/>
</dbReference>